<keyword evidence="7" id="KW-1185">Reference proteome</keyword>
<evidence type="ECO:0000256" key="3">
    <source>
        <dbReference type="ARBA" id="ARBA00022729"/>
    </source>
</evidence>
<dbReference type="EMBL" id="JALAYX010000001">
    <property type="protein sequence ID" value="MCJ8236705.1"/>
    <property type="molecule type" value="Genomic_DNA"/>
</dbReference>
<feature type="domain" description="Filamentous haemagglutinin FhaB/tRNA nuclease CdiA-like TPS" evidence="5">
    <location>
        <begin position="53"/>
        <end position="165"/>
    </location>
</feature>
<dbReference type="Gene3D" id="2.160.20.110">
    <property type="match status" value="2"/>
</dbReference>
<feature type="compositionally biased region" description="Polar residues" evidence="4">
    <location>
        <begin position="1419"/>
        <end position="1430"/>
    </location>
</feature>
<evidence type="ECO:0000313" key="6">
    <source>
        <dbReference type="EMBL" id="MCJ8236705.1"/>
    </source>
</evidence>
<dbReference type="Pfam" id="PF05860">
    <property type="entry name" value="TPS"/>
    <property type="match status" value="1"/>
</dbReference>
<reference evidence="6 7" key="1">
    <citation type="submission" date="2022-03" db="EMBL/GenBank/DDBJ databases">
        <title>Rhizobium SSM4.3 sp. nov., isolated from Sediment (Gouqi Island).</title>
        <authorList>
            <person name="Chen G."/>
        </authorList>
    </citation>
    <scope>NUCLEOTIDE SEQUENCE [LARGE SCALE GENOMIC DNA]</scope>
    <source>
        <strain evidence="6 7">SSM4.3</strain>
        <plasmid evidence="6">unnamed</plasmid>
    </source>
</reference>
<comment type="subcellular location">
    <subcellularLocation>
        <location evidence="1">Secreted</location>
    </subcellularLocation>
</comment>
<dbReference type="NCBIfam" id="TIGR01901">
    <property type="entry name" value="adhes_NPXG"/>
    <property type="match status" value="1"/>
</dbReference>
<name>A0ABT0CU62_9HYPH</name>
<organism evidence="6 7">
    <name type="scientific">Peteryoungia algae</name>
    <dbReference type="NCBI Taxonomy" id="2919917"/>
    <lineage>
        <taxon>Bacteria</taxon>
        <taxon>Pseudomonadati</taxon>
        <taxon>Pseudomonadota</taxon>
        <taxon>Alphaproteobacteria</taxon>
        <taxon>Hyphomicrobiales</taxon>
        <taxon>Rhizobiaceae</taxon>
        <taxon>Peteryoungia</taxon>
    </lineage>
</organism>
<dbReference type="InterPro" id="IPR011050">
    <property type="entry name" value="Pectin_lyase_fold/virulence"/>
</dbReference>
<feature type="region of interest" description="Disordered" evidence="4">
    <location>
        <begin position="1419"/>
        <end position="1464"/>
    </location>
</feature>
<comment type="caution">
    <text evidence="6">The sequence shown here is derived from an EMBL/GenBank/DDBJ whole genome shotgun (WGS) entry which is preliminary data.</text>
</comment>
<dbReference type="InterPro" id="IPR008638">
    <property type="entry name" value="FhaB/CdiA-like_TPS"/>
</dbReference>
<dbReference type="InterPro" id="IPR037160">
    <property type="entry name" value="DNA_Pol_thumb_sf"/>
</dbReference>
<dbReference type="SMART" id="SM00912">
    <property type="entry name" value="Haemagg_act"/>
    <property type="match status" value="1"/>
</dbReference>
<dbReference type="InterPro" id="IPR011493">
    <property type="entry name" value="GLUG"/>
</dbReference>
<dbReference type="Pfam" id="PF07581">
    <property type="entry name" value="Glug"/>
    <property type="match status" value="6"/>
</dbReference>
<gene>
    <name evidence="6" type="ORF">MKJ03_00030</name>
</gene>
<dbReference type="InterPro" id="IPR041248">
    <property type="entry name" value="YDG"/>
</dbReference>
<accession>A0ABT0CU62</accession>
<sequence length="1464" mass="145827">MNSLYRHIWSKILGRVIVVAECVSGGGGKKSSRKRKLMSALMASTLLSNAAWADGLPTGGQVVAGRATIVSNGTAMTVNQSTDRMSANWQSFSIGAGNSVTFNQPGANSVALNRVTGQDPSQILGNLNANGQVFLLNPNGIAIGKTGSVQTGGFVASTLGMSNQDFLSGNYQFNGTGGAITNDGNLNGHVVALIAPTVRNNGTVTGDAALAAGTDVLLDFNGDGLLSVEVKANTMAGLVENNGLIRADGGAAILTAKGASQALAGVVKNTGMVEAKRIGRKNGRILLLGDMQNGEVKASGTLRAESVETSAAKVTIEADLKVDTQGGHWLIDPTDITIDAASAAAYQTALGTGNVTITTAGAGSDTGNITVNSSINWSSHILTLTADNNITINAALTSTGTTASDGLVLNYAQTTNAGDYTINAPVNLAAGSLFQTQHAADTAVTYTVITSLGAAGSTTSADLQGMGGTLSGNYVLGADIDASATSGWNGNAGFVPVGDATTNFTGKFDGLGHTVTGLTINRTTSYVGLFGYADGVTIRNIGMIGGDITGGANVGGLVGVNSGSGSTITNAYATGSVSGQSNVGGLVGYNYSNSTVTGSYATGAVSSTGAGNVGGLVGLNYKGTITNSYATGSVTGTGDYVGGLVGSNSFYSTVTGSYATGAVSGSTNVGGLVGYNYSSSMVTDSYSTGAVTGIGDYVGGLVGYNYSSSTVTGSYATGAVTGTGTGNNVGGLVGFNYTSSTVTDSYATGAVSSSTGANVGGLVGHNYSSTVTGSYATGAVSGSIHVGGLVGFNSVGSITDSFWDTQTTGQTSSAGGTGKTTAEMTTKSTFTDAGWNFSTIWGIKTSENSGYPILRALSPGMTFGTALTITLGDLTKIYGDANPALGSFTLSGCISCITGIDWDALVTAGTDVGTYAYSDSVLNYTWGSGFNASDYAISFVDNTGLIVTPRVLDLTGTRIYDGDTALANSVFTLGNLYNGQTLTLSGSGSMTTKHVGTGKALILSSLALGNGTGSASNYTLLGGTHTVDITAATISAITGLTASNKTYDGTTAATLSLNGAGFTDMIAGDVLTVATSAGAFDSENAGVGKTVNITGLTLGGTDAGNYTLSQNTATTTADIAKAGLTLTPNNASKTYGNALSFTGSEFTPVGLQNGETVGSVTLVSTGATSLADVGNYAITASSAIGGTFDINNYNVTYNTGTLTVNQAILTALAGAVNDASKTYDGLAFSGGNGVVFTGFVNGDDQDDLTGTLAYGGSSQGAVNAGSYAITASGLSSINYNINWTQGTLTVNPAALSVTAINASKTYDGLAFTGGNGVSYAGFVNGETASVLGGRLVYGGTAQNAVNAGSYTLTASGLTSGNYAITYVDGGLSVSAEIVSSCSPSGAGNSGVCGAVPAPNDPGWITDNDVRIEIVQTAQTDMSTAAANPTDSTDEQEETTPSQCRSDAAGEDGASQACQNETQTH</sequence>
<evidence type="ECO:0000256" key="4">
    <source>
        <dbReference type="SAM" id="MobiDB-lite"/>
    </source>
</evidence>
<dbReference type="PANTHER" id="PTHR12338:SF8">
    <property type="entry name" value="HEME_HEMOPEXIN-BINDING PROTEIN"/>
    <property type="match status" value="1"/>
</dbReference>
<dbReference type="Pfam" id="PF18657">
    <property type="entry name" value="YDG"/>
    <property type="match status" value="2"/>
</dbReference>
<dbReference type="InterPro" id="IPR024973">
    <property type="entry name" value="ESPR"/>
</dbReference>
<proteinExistence type="predicted"/>
<dbReference type="InterPro" id="IPR041286">
    <property type="entry name" value="MBG_2"/>
</dbReference>
<protein>
    <submittedName>
        <fullName evidence="6">YDG domain-containing protein</fullName>
    </submittedName>
</protein>
<evidence type="ECO:0000256" key="1">
    <source>
        <dbReference type="ARBA" id="ARBA00004613"/>
    </source>
</evidence>
<feature type="compositionally biased region" description="Polar residues" evidence="4">
    <location>
        <begin position="1455"/>
        <end position="1464"/>
    </location>
</feature>
<evidence type="ECO:0000313" key="7">
    <source>
        <dbReference type="Proteomes" id="UP001522662"/>
    </source>
</evidence>
<dbReference type="Pfam" id="PF13018">
    <property type="entry name" value="ESPR"/>
    <property type="match status" value="1"/>
</dbReference>
<dbReference type="SUPFAM" id="SSF51126">
    <property type="entry name" value="Pectin lyase-like"/>
    <property type="match status" value="1"/>
</dbReference>
<evidence type="ECO:0000256" key="2">
    <source>
        <dbReference type="ARBA" id="ARBA00022525"/>
    </source>
</evidence>
<dbReference type="InterPro" id="IPR012334">
    <property type="entry name" value="Pectin_lyas_fold"/>
</dbReference>
<dbReference type="PANTHER" id="PTHR12338">
    <property type="entry name" value="AUTOTRANSPORTER"/>
    <property type="match status" value="1"/>
</dbReference>
<dbReference type="RefSeq" id="WP_245133902.1">
    <property type="nucleotide sequence ID" value="NZ_CP128477.1"/>
</dbReference>
<dbReference type="InterPro" id="IPR050909">
    <property type="entry name" value="Bact_Autotransporter_VF"/>
</dbReference>
<dbReference type="Proteomes" id="UP001522662">
    <property type="component" value="Unassembled WGS sequence"/>
</dbReference>
<keyword evidence="3" id="KW-0732">Signal</keyword>
<dbReference type="Gene3D" id="3.30.210.10">
    <property type="entry name" value="DNA polymerase, thumb domain"/>
    <property type="match status" value="2"/>
</dbReference>
<dbReference type="Gene3D" id="2.160.20.10">
    <property type="entry name" value="Single-stranded right-handed beta-helix, Pectin lyase-like"/>
    <property type="match status" value="1"/>
</dbReference>
<evidence type="ECO:0000259" key="5">
    <source>
        <dbReference type="SMART" id="SM00912"/>
    </source>
</evidence>
<dbReference type="Pfam" id="PF18676">
    <property type="entry name" value="MBG_2"/>
    <property type="match status" value="4"/>
</dbReference>
<keyword evidence="2" id="KW-0964">Secreted</keyword>
<keyword evidence="6" id="KW-0614">Plasmid</keyword>
<geneLocation type="plasmid" evidence="6">
    <name>unnamed</name>
</geneLocation>